<dbReference type="InParanoid" id="A0A4Q1BN27"/>
<feature type="compositionally biased region" description="Polar residues" evidence="1">
    <location>
        <begin position="10"/>
        <end position="22"/>
    </location>
</feature>
<dbReference type="Proteomes" id="UP000289152">
    <property type="component" value="Unassembled WGS sequence"/>
</dbReference>
<evidence type="ECO:0000313" key="3">
    <source>
        <dbReference type="Proteomes" id="UP000289152"/>
    </source>
</evidence>
<feature type="region of interest" description="Disordered" evidence="1">
    <location>
        <begin position="1"/>
        <end position="32"/>
    </location>
</feature>
<gene>
    <name evidence="2" type="ORF">M231_03469</name>
</gene>
<evidence type="ECO:0000313" key="2">
    <source>
        <dbReference type="EMBL" id="RXK39249.1"/>
    </source>
</evidence>
<comment type="caution">
    <text evidence="2">The sequence shown here is derived from an EMBL/GenBank/DDBJ whole genome shotgun (WGS) entry which is preliminary data.</text>
</comment>
<dbReference type="AlphaFoldDB" id="A0A4Q1BN27"/>
<dbReference type="VEuPathDB" id="FungiDB:TREMEDRAFT_58723"/>
<evidence type="ECO:0000256" key="1">
    <source>
        <dbReference type="SAM" id="MobiDB-lite"/>
    </source>
</evidence>
<name>A0A4Q1BN27_TREME</name>
<reference evidence="2 3" key="1">
    <citation type="submission" date="2016-06" db="EMBL/GenBank/DDBJ databases">
        <title>Evolution of pathogenesis and genome organization in the Tremellales.</title>
        <authorList>
            <person name="Cuomo C."/>
            <person name="Litvintseva A."/>
            <person name="Heitman J."/>
            <person name="Chen Y."/>
            <person name="Sun S."/>
            <person name="Springer D."/>
            <person name="Dromer F."/>
            <person name="Young S."/>
            <person name="Zeng Q."/>
            <person name="Chapman S."/>
            <person name="Gujja S."/>
            <person name="Saif S."/>
            <person name="Birren B."/>
        </authorList>
    </citation>
    <scope>NUCLEOTIDE SEQUENCE [LARGE SCALE GENOMIC DNA]</scope>
    <source>
        <strain evidence="2 3">ATCC 28783</strain>
    </source>
</reference>
<sequence>MSSGIKIGESTRSTPSAPTNGETDLPFEADGGPPARLNGAVIKRLEDFRQCPLRYVADDLFSNGGQNATLTLQYIGPYSNISKDTATRIGEVLQNSLRACVSLSPDLAYDYPRRLSLAKSNRFSELEELGVTSESIGLIRCAEWDLRVKKGSSSCYMFEMLYGPNAGVEPRSMEYRAYYDNQWNAVRRGFEANQRSAISGEQQPKRRESTPLWLSRPSNNYFSIDRRSTNLG</sequence>
<organism evidence="2 3">
    <name type="scientific">Tremella mesenterica</name>
    <name type="common">Jelly fungus</name>
    <dbReference type="NCBI Taxonomy" id="5217"/>
    <lineage>
        <taxon>Eukaryota</taxon>
        <taxon>Fungi</taxon>
        <taxon>Dikarya</taxon>
        <taxon>Basidiomycota</taxon>
        <taxon>Agaricomycotina</taxon>
        <taxon>Tremellomycetes</taxon>
        <taxon>Tremellales</taxon>
        <taxon>Tremellaceae</taxon>
        <taxon>Tremella</taxon>
    </lineage>
</organism>
<dbReference type="EMBL" id="SDIL01000034">
    <property type="protein sequence ID" value="RXK39249.1"/>
    <property type="molecule type" value="Genomic_DNA"/>
</dbReference>
<proteinExistence type="predicted"/>
<keyword evidence="3" id="KW-1185">Reference proteome</keyword>
<protein>
    <submittedName>
        <fullName evidence="2">Uncharacterized protein</fullName>
    </submittedName>
</protein>
<feature type="region of interest" description="Disordered" evidence="1">
    <location>
        <begin position="195"/>
        <end position="214"/>
    </location>
</feature>
<accession>A0A4Q1BN27</accession>